<dbReference type="Proteomes" id="UP000243426">
    <property type="component" value="Chromosome I"/>
</dbReference>
<feature type="domain" description="NolW-like" evidence="9">
    <location>
        <begin position="286"/>
        <end position="345"/>
    </location>
</feature>
<dbReference type="PRINTS" id="PR00811">
    <property type="entry name" value="BCTERIALGSPD"/>
</dbReference>
<evidence type="ECO:0000256" key="5">
    <source>
        <dbReference type="RuleBase" id="RU004004"/>
    </source>
</evidence>
<dbReference type="InterPro" id="IPR050810">
    <property type="entry name" value="Bact_Secretion_Sys_Channel"/>
</dbReference>
<dbReference type="InterPro" id="IPR038591">
    <property type="entry name" value="NolW-like_sf"/>
</dbReference>
<evidence type="ECO:0000259" key="8">
    <source>
        <dbReference type="Pfam" id="PF00263"/>
    </source>
</evidence>
<evidence type="ECO:0000256" key="4">
    <source>
        <dbReference type="RuleBase" id="RU004003"/>
    </source>
</evidence>
<dbReference type="AlphaFoldDB" id="A0A1H1QC62"/>
<feature type="domain" description="Type II/III secretion system secretin-like" evidence="8">
    <location>
        <begin position="417"/>
        <end position="577"/>
    </location>
</feature>
<evidence type="ECO:0000256" key="3">
    <source>
        <dbReference type="ARBA" id="ARBA00023136"/>
    </source>
</evidence>
<dbReference type="OrthoDB" id="9775455at2"/>
<dbReference type="PRINTS" id="PR01032">
    <property type="entry name" value="PHAGEIV"/>
</dbReference>
<accession>A0A1H1QC62</accession>
<evidence type="ECO:0000313" key="10">
    <source>
        <dbReference type="EMBL" id="SDS21098.1"/>
    </source>
</evidence>
<sequence length="807" mass="88101">MSQGRYSLALRAKGKLSRPVRAGVLILLVSCLSACSSTPKDIDRAGQLAAAGDYEAAVQALREQYQQHPENLIYRGALIRTTNLSLAALNSQAESTLNHGQVNQARVLYQRALGIDSQNRRALDGLRRIEQAQRQQQWLLRAEAALEQDDRAAAGQYVRQILSENPNHERAQTIRRQVREHSQMAQLQPEIKSPELNQLVSLELRDTGLKDALMLLSQSARLNFILDQDVEPDTPVTLFVTEARIEDVLEFIFQTYALEKKVLNAKTLLIYPANSEKKARYADLYTRTFYASHAAPDRLADLLRSVLQPADMHIDEISRSLVIRDTPEVLEAAERLIELHDTAPAEVLLDVEILEVSTDVMSNLGIEYPGSISVSVEGQATTPGVLRWSELGDINSDSFTLGVGDPLAVFNLRNTIGSGNILAKPQIRVKNREQADILIGDKVPVITSTLNQTSGFESQSVTYLDVGIKLEVEPEIFPGNEVSMKVMLEVSNIAREIVGDSGLRAYQVGTRTANTTLQLRDGETQILAGLIKNEEINSQSRVPGLGAIPGLGRLFTNDNKSHVKSELVLLITPRIVRNVLLPDAYASTFYTGTKDRLALTPPALGSQASFHQERPEQTVAVKESSIAEDNRSPAIAEQRMQSAESGEPTALSLPDPVAAAESPSSVLSLAGPGAIDGGQPFNVILAMDANDQTVTRFSLGFDETLLELLSVTPVVAAEDLTYQSHEGRIDFTLLPSGLESSNNVLATISLQTHDTNQQHNTQLIVSAEAAPGQDIGTAMTQHALQIFPASIDDMVLEEDAYAEDLAP</sequence>
<feature type="chain" id="PRO_5009257539" evidence="7">
    <location>
        <begin position="23"/>
        <end position="807"/>
    </location>
</feature>
<dbReference type="Gene3D" id="3.30.1370.120">
    <property type="match status" value="1"/>
</dbReference>
<name>A0A1H1QC62_9GAMM</name>
<dbReference type="InterPro" id="IPR005644">
    <property type="entry name" value="NolW-like"/>
</dbReference>
<keyword evidence="3" id="KW-0472">Membrane</keyword>
<dbReference type="Gene3D" id="1.25.40.10">
    <property type="entry name" value="Tetratricopeptide repeat domain"/>
    <property type="match status" value="1"/>
</dbReference>
<keyword evidence="5" id="KW-0813">Transport</keyword>
<gene>
    <name evidence="10" type="ORF">SAMN05216198_1442</name>
</gene>
<comment type="similarity">
    <text evidence="4">Belongs to the bacterial secretin family.</text>
</comment>
<dbReference type="GO" id="GO:0015627">
    <property type="term" value="C:type II protein secretion system complex"/>
    <property type="evidence" value="ECO:0007669"/>
    <property type="project" value="TreeGrafter"/>
</dbReference>
<evidence type="ECO:0000259" key="9">
    <source>
        <dbReference type="Pfam" id="PF03958"/>
    </source>
</evidence>
<dbReference type="EMBL" id="LT629748">
    <property type="protein sequence ID" value="SDS21098.1"/>
    <property type="molecule type" value="Genomic_DNA"/>
</dbReference>
<comment type="subcellular location">
    <subcellularLocation>
        <location evidence="5">Cell outer membrane</location>
    </subcellularLocation>
    <subcellularLocation>
        <location evidence="1">Membrane</location>
    </subcellularLocation>
</comment>
<evidence type="ECO:0000256" key="2">
    <source>
        <dbReference type="ARBA" id="ARBA00022729"/>
    </source>
</evidence>
<dbReference type="Pfam" id="PF03958">
    <property type="entry name" value="Secretin_N"/>
    <property type="match status" value="1"/>
</dbReference>
<dbReference type="InterPro" id="IPR001775">
    <property type="entry name" value="GspD/PilQ"/>
</dbReference>
<feature type="region of interest" description="Disordered" evidence="6">
    <location>
        <begin position="637"/>
        <end position="657"/>
    </location>
</feature>
<evidence type="ECO:0000256" key="6">
    <source>
        <dbReference type="SAM" id="MobiDB-lite"/>
    </source>
</evidence>
<proteinExistence type="inferred from homology"/>
<reference evidence="11" key="1">
    <citation type="submission" date="2016-10" db="EMBL/GenBank/DDBJ databases">
        <authorList>
            <person name="Varghese N."/>
            <person name="Submissions S."/>
        </authorList>
    </citation>
    <scope>NUCLEOTIDE SEQUENCE [LARGE SCALE GENOMIC DNA]</scope>
    <source>
        <strain evidence="11">2SM5</strain>
    </source>
</reference>
<dbReference type="InterPro" id="IPR004846">
    <property type="entry name" value="T2SS/T3SS_dom"/>
</dbReference>
<dbReference type="InterPro" id="IPR011990">
    <property type="entry name" value="TPR-like_helical_dom_sf"/>
</dbReference>
<evidence type="ECO:0000256" key="1">
    <source>
        <dbReference type="ARBA" id="ARBA00004370"/>
    </source>
</evidence>
<dbReference type="GO" id="GO:0009306">
    <property type="term" value="P:protein secretion"/>
    <property type="evidence" value="ECO:0007669"/>
    <property type="project" value="InterPro"/>
</dbReference>
<dbReference type="Pfam" id="PF00263">
    <property type="entry name" value="Secretin"/>
    <property type="match status" value="1"/>
</dbReference>
<keyword evidence="2 7" id="KW-0732">Signal</keyword>
<evidence type="ECO:0000313" key="11">
    <source>
        <dbReference type="Proteomes" id="UP000243426"/>
    </source>
</evidence>
<protein>
    <submittedName>
        <fullName evidence="10">General secretion pathway protein D</fullName>
    </submittedName>
</protein>
<dbReference type="SUPFAM" id="SSF48452">
    <property type="entry name" value="TPR-like"/>
    <property type="match status" value="1"/>
</dbReference>
<organism evidence="10 11">
    <name type="scientific">Halopseudomonas litoralis</name>
    <dbReference type="NCBI Taxonomy" id="797277"/>
    <lineage>
        <taxon>Bacteria</taxon>
        <taxon>Pseudomonadati</taxon>
        <taxon>Pseudomonadota</taxon>
        <taxon>Gammaproteobacteria</taxon>
        <taxon>Pseudomonadales</taxon>
        <taxon>Pseudomonadaceae</taxon>
        <taxon>Halopseudomonas</taxon>
    </lineage>
</organism>
<dbReference type="GO" id="GO:0009279">
    <property type="term" value="C:cell outer membrane"/>
    <property type="evidence" value="ECO:0007669"/>
    <property type="project" value="UniProtKB-SubCell"/>
</dbReference>
<dbReference type="RefSeq" id="WP_090272688.1">
    <property type="nucleotide sequence ID" value="NZ_LT629748.1"/>
</dbReference>
<evidence type="ECO:0000256" key="7">
    <source>
        <dbReference type="SAM" id="SignalP"/>
    </source>
</evidence>
<keyword evidence="11" id="KW-1185">Reference proteome</keyword>
<dbReference type="PANTHER" id="PTHR30332">
    <property type="entry name" value="PROBABLE GENERAL SECRETION PATHWAY PROTEIN D"/>
    <property type="match status" value="1"/>
</dbReference>
<dbReference type="PANTHER" id="PTHR30332:SF17">
    <property type="entry name" value="TYPE IV PILIATION SYSTEM PROTEIN DR_0774-RELATED"/>
    <property type="match status" value="1"/>
</dbReference>
<feature type="signal peptide" evidence="7">
    <location>
        <begin position="1"/>
        <end position="22"/>
    </location>
</feature>
<dbReference type="STRING" id="797277.SAMN05216198_1442"/>